<dbReference type="InterPro" id="IPR019618">
    <property type="entry name" value="Spore_germination_GerPA"/>
</dbReference>
<accession>A0ABM8YAZ1</accession>
<comment type="similarity">
    <text evidence="1">Belongs to the GerPA/GerPF family.</text>
</comment>
<comment type="caution">
    <text evidence="2">The sequence shown here is derived from an EMBL/GenBank/DDBJ whole genome shotgun (WGS) entry which is preliminary data.</text>
</comment>
<dbReference type="Proteomes" id="UP000789423">
    <property type="component" value="Unassembled WGS sequence"/>
</dbReference>
<dbReference type="PANTHER" id="PTHR37808:SF1">
    <property type="entry name" value="SPORE GERMINATION PROTEIN-LIKE PROTEIN YDZR"/>
    <property type="match status" value="1"/>
</dbReference>
<evidence type="ECO:0000313" key="2">
    <source>
        <dbReference type="EMBL" id="CAG9612932.1"/>
    </source>
</evidence>
<keyword evidence="3" id="KW-1185">Reference proteome</keyword>
<gene>
    <name evidence="2" type="primary">gerPF_2</name>
    <name evidence="2" type="ORF">BACCIP111899_02110</name>
</gene>
<organism evidence="2 3">
    <name type="scientific">Bacillus rhizoplanae</name>
    <dbReference type="NCBI Taxonomy" id="2880966"/>
    <lineage>
        <taxon>Bacteria</taxon>
        <taxon>Bacillati</taxon>
        <taxon>Bacillota</taxon>
        <taxon>Bacilli</taxon>
        <taxon>Bacillales</taxon>
        <taxon>Bacillaceae</taxon>
        <taxon>Bacillus</taxon>
    </lineage>
</organism>
<reference evidence="2 3" key="1">
    <citation type="submission" date="2021-10" db="EMBL/GenBank/DDBJ databases">
        <authorList>
            <person name="Criscuolo A."/>
        </authorList>
    </citation>
    <scope>NUCLEOTIDE SEQUENCE [LARGE SCALE GENOMIC DNA]</scope>
    <source>
        <strain evidence="3">CIP 111899</strain>
    </source>
</reference>
<evidence type="ECO:0000256" key="1">
    <source>
        <dbReference type="ARBA" id="ARBA00008103"/>
    </source>
</evidence>
<dbReference type="EMBL" id="CAKJTI010000008">
    <property type="protein sequence ID" value="CAG9612932.1"/>
    <property type="molecule type" value="Genomic_DNA"/>
</dbReference>
<sequence length="71" mass="7714">MPAIVDSIIISQCNGNVNLGDQYNVTPEFRNKEHHGSGSSNAAKTLKIFNGVSTANVFDNDLSDQKTQFTL</sequence>
<dbReference type="Pfam" id="PF10676">
    <property type="entry name" value="gerPA"/>
    <property type="match status" value="1"/>
</dbReference>
<dbReference type="RefSeq" id="WP_230575037.1">
    <property type="nucleotide sequence ID" value="NZ_CAKJTI010000008.1"/>
</dbReference>
<evidence type="ECO:0000313" key="3">
    <source>
        <dbReference type="Proteomes" id="UP000789423"/>
    </source>
</evidence>
<name>A0ABM8YAZ1_9BACI</name>
<dbReference type="PANTHER" id="PTHR37808">
    <property type="entry name" value="SPORE GERMINATION PROTEIN-LIKE PROTEIN YDZR-RELATED"/>
    <property type="match status" value="1"/>
</dbReference>
<protein>
    <submittedName>
        <fullName evidence="2">Spore germination protein GerPF</fullName>
    </submittedName>
</protein>
<proteinExistence type="inferred from homology"/>